<dbReference type="EMBL" id="JADFFK010000012">
    <property type="protein sequence ID" value="MBE9638482.1"/>
    <property type="molecule type" value="Genomic_DNA"/>
</dbReference>
<comment type="caution">
    <text evidence="2">The sequence shown here is derived from an EMBL/GenBank/DDBJ whole genome shotgun (WGS) entry which is preliminary data.</text>
</comment>
<gene>
    <name evidence="2" type="ORF">IQ782_16635</name>
</gene>
<sequence length="98" mass="10070">MTGFHRLPTAALGLSVLAALAACGGKEEPAANMRPATEAEAACLRDVATTAGTKELELTGSEFSEAGTMVTVRVGPERTQWSCIAYADGTTAEVKPDA</sequence>
<feature type="chain" id="PRO_5045559500" description="Peptidase inhibitor I78 family protein" evidence="1">
    <location>
        <begin position="22"/>
        <end position="98"/>
    </location>
</feature>
<dbReference type="RefSeq" id="WP_194135779.1">
    <property type="nucleotide sequence ID" value="NZ_JADFFK010000012.1"/>
</dbReference>
<evidence type="ECO:0000313" key="3">
    <source>
        <dbReference type="Proteomes" id="UP000607796"/>
    </source>
</evidence>
<accession>A0ABR9X4W1</accession>
<organism evidence="2 3">
    <name type="scientific">Salipiger mangrovisoli</name>
    <dbReference type="NCBI Taxonomy" id="2865933"/>
    <lineage>
        <taxon>Bacteria</taxon>
        <taxon>Pseudomonadati</taxon>
        <taxon>Pseudomonadota</taxon>
        <taxon>Alphaproteobacteria</taxon>
        <taxon>Rhodobacterales</taxon>
        <taxon>Roseobacteraceae</taxon>
        <taxon>Salipiger</taxon>
    </lineage>
</organism>
<name>A0ABR9X4W1_9RHOB</name>
<evidence type="ECO:0000256" key="1">
    <source>
        <dbReference type="SAM" id="SignalP"/>
    </source>
</evidence>
<evidence type="ECO:0008006" key="4">
    <source>
        <dbReference type="Google" id="ProtNLM"/>
    </source>
</evidence>
<keyword evidence="3" id="KW-1185">Reference proteome</keyword>
<feature type="signal peptide" evidence="1">
    <location>
        <begin position="1"/>
        <end position="21"/>
    </location>
</feature>
<dbReference type="Proteomes" id="UP000607796">
    <property type="component" value="Unassembled WGS sequence"/>
</dbReference>
<keyword evidence="1" id="KW-0732">Signal</keyword>
<protein>
    <recommendedName>
        <fullName evidence="4">Peptidase inhibitor I78 family protein</fullName>
    </recommendedName>
</protein>
<evidence type="ECO:0000313" key="2">
    <source>
        <dbReference type="EMBL" id="MBE9638482.1"/>
    </source>
</evidence>
<dbReference type="PROSITE" id="PS51257">
    <property type="entry name" value="PROKAR_LIPOPROTEIN"/>
    <property type="match status" value="1"/>
</dbReference>
<proteinExistence type="predicted"/>
<reference evidence="2 3" key="1">
    <citation type="journal article" date="2021" name="Int. J. Syst. Evol. Microbiol.">
        <title>Salipiger mangrovisoli sp. nov., isolated from mangrove soil and the proposal for the reclassification of Paraphaeobacter pallidus as Salipiger pallidus comb. nov.</title>
        <authorList>
            <person name="Du J."/>
            <person name="Liu Y."/>
            <person name="Pei T."/>
            <person name="Deng M.R."/>
            <person name="Zhu H."/>
        </authorList>
    </citation>
    <scope>NUCLEOTIDE SEQUENCE [LARGE SCALE GENOMIC DNA]</scope>
    <source>
        <strain evidence="2 3">6D45A</strain>
    </source>
</reference>